<accession>A0ABT9NUM9</accession>
<dbReference type="EMBL" id="JAUSQM010000001">
    <property type="protein sequence ID" value="MDP9824140.1"/>
    <property type="molecule type" value="Genomic_DNA"/>
</dbReference>
<dbReference type="GO" id="GO:0008168">
    <property type="term" value="F:methyltransferase activity"/>
    <property type="evidence" value="ECO:0007669"/>
    <property type="project" value="UniProtKB-KW"/>
</dbReference>
<evidence type="ECO:0000313" key="2">
    <source>
        <dbReference type="Proteomes" id="UP001240447"/>
    </source>
</evidence>
<dbReference type="Gene3D" id="3.40.50.150">
    <property type="entry name" value="Vaccinia Virus protein VP39"/>
    <property type="match status" value="1"/>
</dbReference>
<dbReference type="RefSeq" id="WP_068116762.1">
    <property type="nucleotide sequence ID" value="NZ_CCXJ01000045.1"/>
</dbReference>
<reference evidence="1 2" key="1">
    <citation type="submission" date="2023-07" db="EMBL/GenBank/DDBJ databases">
        <title>Sequencing the genomes of 1000 actinobacteria strains.</title>
        <authorList>
            <person name="Klenk H.-P."/>
        </authorList>
    </citation>
    <scope>NUCLEOTIDE SEQUENCE [LARGE SCALE GENOMIC DNA]</scope>
    <source>
        <strain evidence="1 2">GD13</strain>
    </source>
</reference>
<gene>
    <name evidence="1" type="ORF">J2S59_003949</name>
</gene>
<protein>
    <submittedName>
        <fullName evidence="1">SAM-dependent methyltransferase</fullName>
    </submittedName>
</protein>
<evidence type="ECO:0000313" key="1">
    <source>
        <dbReference type="EMBL" id="MDP9824140.1"/>
    </source>
</evidence>
<sequence>MSEVDVDDVGVTVPRHLAEPLDIEFDGARVWSFNPARDGTPDGRTVRVQWPRSLADRLRGTAAVRLVPHNGGEVLLERTIAFAGVSEPLSLVDHEGNPLSVDKTGKLQRTFDRIGEESRRHLVEATKRVLDDLRDVCDMDAYLAYGALLGARRDGRMIGHDSDTDVAYLSKFTHPFDIVRECRAAEEQMRRRGWSVARMSAANFKVWVSLPNGAKAGVDVFGSFYIGDHFHLTGSLRGRLPREAVVPFGTIALEGVEMPAPADVDAFLAYTYGPGWRVPDPAFHFDHPPENVTRMTSWWRGTRRGLAHWQNFYAGGNGPKVPTTPSSFARWAQERLVADGLAEGTLVDVGSGNGRDAVFFAKRGYDVRAYDYSSKGRLLARQLARRKGVTINQTDFSAGSPRDVLIRGAQLARLPGPVHVYARGLLDNLPPDSRPYLWRLCRLAQRRGGWLFLEFRTPESRGEPKHFGPRRRFYPVPARVRAEIERHGGTVVEVVTGRDLAPLGDENPHVCRMIVRWH</sequence>
<keyword evidence="1" id="KW-0808">Transferase</keyword>
<dbReference type="GO" id="GO:0032259">
    <property type="term" value="P:methylation"/>
    <property type="evidence" value="ECO:0007669"/>
    <property type="project" value="UniProtKB-KW"/>
</dbReference>
<dbReference type="InterPro" id="IPR029063">
    <property type="entry name" value="SAM-dependent_MTases_sf"/>
</dbReference>
<proteinExistence type="predicted"/>
<dbReference type="Proteomes" id="UP001240447">
    <property type="component" value="Unassembled WGS sequence"/>
</dbReference>
<dbReference type="SUPFAM" id="SSF53335">
    <property type="entry name" value="S-adenosyl-L-methionine-dependent methyltransferases"/>
    <property type="match status" value="1"/>
</dbReference>
<dbReference type="CDD" id="cd02440">
    <property type="entry name" value="AdoMet_MTases"/>
    <property type="match status" value="1"/>
</dbReference>
<comment type="caution">
    <text evidence="1">The sequence shown here is derived from an EMBL/GenBank/DDBJ whole genome shotgun (WGS) entry which is preliminary data.</text>
</comment>
<keyword evidence="2" id="KW-1185">Reference proteome</keyword>
<organism evidence="1 2">
    <name type="scientific">Nocardioides massiliensis</name>
    <dbReference type="NCBI Taxonomy" id="1325935"/>
    <lineage>
        <taxon>Bacteria</taxon>
        <taxon>Bacillati</taxon>
        <taxon>Actinomycetota</taxon>
        <taxon>Actinomycetes</taxon>
        <taxon>Propionibacteriales</taxon>
        <taxon>Nocardioidaceae</taxon>
        <taxon>Nocardioides</taxon>
    </lineage>
</organism>
<keyword evidence="1" id="KW-0489">Methyltransferase</keyword>
<name>A0ABT9NUM9_9ACTN</name>